<evidence type="ECO:0000313" key="7">
    <source>
        <dbReference type="EMBL" id="RNA67654.1"/>
    </source>
</evidence>
<organism evidence="7 8">
    <name type="scientific">Alteribacter keqinensis</name>
    <dbReference type="NCBI Taxonomy" id="2483800"/>
    <lineage>
        <taxon>Bacteria</taxon>
        <taxon>Bacillati</taxon>
        <taxon>Bacillota</taxon>
        <taxon>Bacilli</taxon>
        <taxon>Bacillales</taxon>
        <taxon>Bacillaceae</taxon>
        <taxon>Alteribacter</taxon>
    </lineage>
</organism>
<dbReference type="PANTHER" id="PTHR10353">
    <property type="entry name" value="GLYCOSYL HYDROLASE"/>
    <property type="match status" value="1"/>
</dbReference>
<evidence type="ECO:0000256" key="5">
    <source>
        <dbReference type="RuleBase" id="RU003690"/>
    </source>
</evidence>
<keyword evidence="8" id="KW-1185">Reference proteome</keyword>
<dbReference type="InterPro" id="IPR011683">
    <property type="entry name" value="Glyco_hydro_53"/>
</dbReference>
<evidence type="ECO:0000313" key="8">
    <source>
        <dbReference type="Proteomes" id="UP000278746"/>
    </source>
</evidence>
<dbReference type="Gene3D" id="3.20.20.80">
    <property type="entry name" value="Glycosidases"/>
    <property type="match status" value="1"/>
</dbReference>
<dbReference type="GO" id="GO:0031218">
    <property type="term" value="F:arabinogalactan endo-1,4-beta-galactosidase activity"/>
    <property type="evidence" value="ECO:0007669"/>
    <property type="project" value="UniProtKB-EC"/>
</dbReference>
<proteinExistence type="inferred from homology"/>
<sequence>MVQLKLPFLWAVGIENTFVTQVERGERPLDEYELTQHYRYWKEDLDRAKNLGVTMIRYGIPWHKVEPEENVFDWSWVDQVMNYFRESSVLIPVIDLMHYGTPHWLKNEFSNGGYPEYVARYARAFAERYGSFIKYYTPLNEPYVNAEFCGLNGVWPPYQTGLGGFYSLVIQLGKGIVHTVNAVRDVVPDAIFIHVDATKHYFTYDPLLQGEAELWNENSMVMWELLRGRIDKSHMLYPLMTRYGTAPSSLEWFQHNPIDFDMIGVNYYPQFSVHEVKRDEKGFVIYPHVLGGGRELKSIISTFHKRYNRPVMITETSFRGSENERISWLEECYAASCGMVREGIPLRGLTWFPFMDLVDWGYRTSGKPVEEELLPFGLYDLRMENGVLKRRKNRVAAAFERLINNTKKGAGSHLDFNGSCSLTSS</sequence>
<dbReference type="AlphaFoldDB" id="A0A3M7TPU1"/>
<dbReference type="GO" id="GO:0008422">
    <property type="term" value="F:beta-glucosidase activity"/>
    <property type="evidence" value="ECO:0007669"/>
    <property type="project" value="TreeGrafter"/>
</dbReference>
<evidence type="ECO:0000256" key="3">
    <source>
        <dbReference type="ARBA" id="ARBA00022801"/>
    </source>
</evidence>
<comment type="similarity">
    <text evidence="1 6">Belongs to the glycosyl hydrolase 53 family.</text>
</comment>
<evidence type="ECO:0000256" key="1">
    <source>
        <dbReference type="ARBA" id="ARBA00010687"/>
    </source>
</evidence>
<reference evidence="7 8" key="1">
    <citation type="submission" date="2018-10" db="EMBL/GenBank/DDBJ databases">
        <title>Bacillus Keqinensis sp. nov., a moderately halophilic bacterium isolated from a saline-alkaline lake.</title>
        <authorList>
            <person name="Wang H."/>
        </authorList>
    </citation>
    <scope>NUCLEOTIDE SEQUENCE [LARGE SCALE GENOMIC DNA]</scope>
    <source>
        <strain evidence="7 8">KQ-3</strain>
    </source>
</reference>
<dbReference type="InterPro" id="IPR017853">
    <property type="entry name" value="GH"/>
</dbReference>
<dbReference type="OrthoDB" id="108629at2"/>
<dbReference type="Pfam" id="PF07745">
    <property type="entry name" value="Glyco_hydro_53"/>
    <property type="match status" value="1"/>
</dbReference>
<accession>A0A3M7TPU1</accession>
<evidence type="ECO:0000256" key="2">
    <source>
        <dbReference type="ARBA" id="ARBA00010838"/>
    </source>
</evidence>
<protein>
    <recommendedName>
        <fullName evidence="6">Arabinogalactan endo-beta-1,4-galactanase</fullName>
        <ecNumber evidence="6">3.2.1.89</ecNumber>
    </recommendedName>
</protein>
<dbReference type="PANTHER" id="PTHR10353:SF209">
    <property type="entry name" value="GALACTOLIPID GALACTOSYLTRANSFERASE SFR2, CHLOROPLASTIC"/>
    <property type="match status" value="1"/>
</dbReference>
<keyword evidence="4 6" id="KW-0326">Glycosidase</keyword>
<dbReference type="InterPro" id="IPR001360">
    <property type="entry name" value="Glyco_hydro_1"/>
</dbReference>
<keyword evidence="3 6" id="KW-0378">Hydrolase</keyword>
<dbReference type="SUPFAM" id="SSF51445">
    <property type="entry name" value="(Trans)glycosidases"/>
    <property type="match status" value="1"/>
</dbReference>
<dbReference type="GO" id="GO:0005975">
    <property type="term" value="P:carbohydrate metabolic process"/>
    <property type="evidence" value="ECO:0007669"/>
    <property type="project" value="InterPro"/>
</dbReference>
<dbReference type="Proteomes" id="UP000278746">
    <property type="component" value="Unassembled WGS sequence"/>
</dbReference>
<comment type="catalytic activity">
    <reaction evidence="6">
        <text>The enzyme specifically hydrolyzes (1-&gt;4)-beta-D-galactosidic linkages in type I arabinogalactans.</text>
        <dbReference type="EC" id="3.2.1.89"/>
    </reaction>
</comment>
<comment type="similarity">
    <text evidence="2 5">Belongs to the glycosyl hydrolase 1 family.</text>
</comment>
<evidence type="ECO:0000256" key="6">
    <source>
        <dbReference type="RuleBase" id="RU361192"/>
    </source>
</evidence>
<comment type="caution">
    <text evidence="7">The sequence shown here is derived from an EMBL/GenBank/DDBJ whole genome shotgun (WGS) entry which is preliminary data.</text>
</comment>
<dbReference type="EMBL" id="RHIB01000002">
    <property type="protein sequence ID" value="RNA67654.1"/>
    <property type="molecule type" value="Genomic_DNA"/>
</dbReference>
<gene>
    <name evidence="7" type="ORF">EBO34_13105</name>
</gene>
<dbReference type="Pfam" id="PF00232">
    <property type="entry name" value="Glyco_hydro_1"/>
    <property type="match status" value="1"/>
</dbReference>
<dbReference type="EC" id="3.2.1.89" evidence="6"/>
<evidence type="ECO:0000256" key="4">
    <source>
        <dbReference type="ARBA" id="ARBA00023295"/>
    </source>
</evidence>
<name>A0A3M7TPU1_9BACI</name>